<dbReference type="RefSeq" id="WP_271312735.1">
    <property type="nucleotide sequence ID" value="NZ_JAAGKO020000019.1"/>
</dbReference>
<dbReference type="EMBL" id="JABXJJ020000013">
    <property type="protein sequence ID" value="MDI5970066.1"/>
    <property type="molecule type" value="Genomic_DNA"/>
</dbReference>
<dbReference type="EMBL" id="JAAGKO020000019">
    <property type="protein sequence ID" value="MDI5963971.1"/>
    <property type="molecule type" value="Genomic_DNA"/>
</dbReference>
<evidence type="ECO:0000313" key="6">
    <source>
        <dbReference type="EMBL" id="MDI5970066.1"/>
    </source>
</evidence>
<keyword evidence="1" id="KW-0560">Oxidoreductase</keyword>
<reference evidence="6 7" key="1">
    <citation type="submission" date="2023-05" db="EMBL/GenBank/DDBJ databases">
        <title>Streptantibioticus silvisoli sp. nov., acidotolerant actinomycetes 1 from pine litter.</title>
        <authorList>
            <person name="Swiecimska M."/>
            <person name="Golinska P."/>
            <person name="Sangal V."/>
            <person name="Wachnowicz B."/>
            <person name="Goodfellow M."/>
        </authorList>
    </citation>
    <scope>NUCLEOTIDE SEQUENCE</scope>
    <source>
        <strain evidence="6">SL13</strain>
        <strain evidence="5 7">SL54</strain>
    </source>
</reference>
<dbReference type="Pfam" id="PF03720">
    <property type="entry name" value="UDPG_MGDP_dh_C"/>
    <property type="match status" value="1"/>
</dbReference>
<name>A0AA90H2D7_9ACTN</name>
<evidence type="ECO:0000256" key="3">
    <source>
        <dbReference type="PIRNR" id="PIRNR000124"/>
    </source>
</evidence>
<dbReference type="Gene3D" id="3.40.50.720">
    <property type="entry name" value="NAD(P)-binding Rossmann-like Domain"/>
    <property type="match status" value="2"/>
</dbReference>
<dbReference type="InterPro" id="IPR008927">
    <property type="entry name" value="6-PGluconate_DH-like_C_sf"/>
</dbReference>
<evidence type="ECO:0000259" key="4">
    <source>
        <dbReference type="SMART" id="SM00984"/>
    </source>
</evidence>
<dbReference type="SMART" id="SM00984">
    <property type="entry name" value="UDPG_MGDP_dh_C"/>
    <property type="match status" value="1"/>
</dbReference>
<protein>
    <submittedName>
        <fullName evidence="6">UDP binding domain-containing protein</fullName>
    </submittedName>
</protein>
<dbReference type="GO" id="GO:0016616">
    <property type="term" value="F:oxidoreductase activity, acting on the CH-OH group of donors, NAD or NADP as acceptor"/>
    <property type="evidence" value="ECO:0007669"/>
    <property type="project" value="InterPro"/>
</dbReference>
<evidence type="ECO:0000313" key="7">
    <source>
        <dbReference type="Proteomes" id="UP001156398"/>
    </source>
</evidence>
<dbReference type="PANTHER" id="PTHR43491">
    <property type="entry name" value="UDP-N-ACETYL-D-MANNOSAMINE DEHYDROGENASE"/>
    <property type="match status" value="1"/>
</dbReference>
<dbReference type="InterPro" id="IPR036291">
    <property type="entry name" value="NAD(P)-bd_dom_sf"/>
</dbReference>
<dbReference type="InterPro" id="IPR028359">
    <property type="entry name" value="UDP_ManNAc/GlcNAc_DH"/>
</dbReference>
<keyword evidence="7" id="KW-1185">Reference proteome</keyword>
<evidence type="ECO:0000256" key="2">
    <source>
        <dbReference type="ARBA" id="ARBA00023027"/>
    </source>
</evidence>
<dbReference type="Pfam" id="PF03721">
    <property type="entry name" value="UDPG_MGDP_dh_N"/>
    <property type="match status" value="1"/>
</dbReference>
<feature type="domain" description="UDP-glucose/GDP-mannose dehydrogenase C-terminal" evidence="4">
    <location>
        <begin position="316"/>
        <end position="416"/>
    </location>
</feature>
<dbReference type="PIRSF" id="PIRSF500136">
    <property type="entry name" value="UDP_ManNAc_DH"/>
    <property type="match status" value="1"/>
</dbReference>
<sequence>MDTDRTLQEAVRTRSAHIAVWGAGFIGLSAAEAFVAAGFPVVVIDVDRDRVAAVNAGRVPLPGFEDRVHLDPDALSSGRLTAVLSDSADWHAADVHIICVNTDRNGVPLTGPLHDVLARLVAARDGARESLVVLESTVSPSWLAESVGPAFAGDDRVHLATAPRRDWMLSPDMNVRTLPRVVGVAAERSRGLLADLYAPVTEQVHFARDWIHAALTKPVENLFRYVDLVLANQLRDAYPDLDMTEVLRLAGTKWNVPTYHPSLGIGGYCIPLSPHFAVDRSAADALPMVRSAMEWNAGYADLLAEWVMSAGPGPYGILGISYTPDVRIAEGSPGLALAAALRRRGAETLVHDPYFTADEVRTMSGGAGPLDFPGGVGTLGTLIVVTAHRAYAALPEVVRDADKPPVVIDNMGSFRSELADGPARYLEIGAQPS</sequence>
<gene>
    <name evidence="5" type="ORF">POF43_014820</name>
    <name evidence="6" type="ORF">POF50_012060</name>
</gene>
<dbReference type="InterPro" id="IPR036220">
    <property type="entry name" value="UDP-Glc/GDP-Man_DH_C_sf"/>
</dbReference>
<dbReference type="SUPFAM" id="SSF51735">
    <property type="entry name" value="NAD(P)-binding Rossmann-fold domains"/>
    <property type="match status" value="1"/>
</dbReference>
<dbReference type="AlphaFoldDB" id="A0AA90H2D7"/>
<organism evidence="6">
    <name type="scientific">Streptantibioticus silvisoli</name>
    <dbReference type="NCBI Taxonomy" id="2705255"/>
    <lineage>
        <taxon>Bacteria</taxon>
        <taxon>Bacillati</taxon>
        <taxon>Actinomycetota</taxon>
        <taxon>Actinomycetes</taxon>
        <taxon>Kitasatosporales</taxon>
        <taxon>Streptomycetaceae</taxon>
        <taxon>Streptantibioticus</taxon>
    </lineage>
</organism>
<dbReference type="SUPFAM" id="SSF52413">
    <property type="entry name" value="UDP-glucose/GDP-mannose dehydrogenase C-terminal domain"/>
    <property type="match status" value="1"/>
</dbReference>
<dbReference type="SUPFAM" id="SSF48179">
    <property type="entry name" value="6-phosphogluconate dehydrogenase C-terminal domain-like"/>
    <property type="match status" value="1"/>
</dbReference>
<dbReference type="InterPro" id="IPR017476">
    <property type="entry name" value="UDP-Glc/GDP-Man"/>
</dbReference>
<dbReference type="InterPro" id="IPR014027">
    <property type="entry name" value="UDP-Glc/GDP-Man_DH_C"/>
</dbReference>
<dbReference type="GO" id="GO:0051287">
    <property type="term" value="F:NAD binding"/>
    <property type="evidence" value="ECO:0007669"/>
    <property type="project" value="InterPro"/>
</dbReference>
<dbReference type="GO" id="GO:0016628">
    <property type="term" value="F:oxidoreductase activity, acting on the CH-CH group of donors, NAD or NADP as acceptor"/>
    <property type="evidence" value="ECO:0007669"/>
    <property type="project" value="InterPro"/>
</dbReference>
<comment type="caution">
    <text evidence="6">The sequence shown here is derived from an EMBL/GenBank/DDBJ whole genome shotgun (WGS) entry which is preliminary data.</text>
</comment>
<evidence type="ECO:0000313" key="5">
    <source>
        <dbReference type="EMBL" id="MDI5963971.1"/>
    </source>
</evidence>
<dbReference type="PIRSF" id="PIRSF000124">
    <property type="entry name" value="UDPglc_GDPman_dh"/>
    <property type="match status" value="1"/>
</dbReference>
<dbReference type="InterPro" id="IPR014026">
    <property type="entry name" value="UDP-Glc/GDP-Man_DH_dimer"/>
</dbReference>
<dbReference type="GO" id="GO:0000271">
    <property type="term" value="P:polysaccharide biosynthetic process"/>
    <property type="evidence" value="ECO:0007669"/>
    <property type="project" value="InterPro"/>
</dbReference>
<dbReference type="Proteomes" id="UP001156398">
    <property type="component" value="Unassembled WGS sequence"/>
</dbReference>
<proteinExistence type="inferred from homology"/>
<keyword evidence="2" id="KW-0520">NAD</keyword>
<evidence type="ECO:0000256" key="1">
    <source>
        <dbReference type="ARBA" id="ARBA00023002"/>
    </source>
</evidence>
<comment type="similarity">
    <text evidence="3">Belongs to the UDP-glucose/GDP-mannose dehydrogenase family.</text>
</comment>
<dbReference type="Pfam" id="PF00984">
    <property type="entry name" value="UDPG_MGDP_dh"/>
    <property type="match status" value="1"/>
</dbReference>
<accession>A0AA90H2D7</accession>
<dbReference type="PANTHER" id="PTHR43491:SF1">
    <property type="entry name" value="UDP-N-ACETYL-D-MANNOSAMINE DEHYDROGENASE"/>
    <property type="match status" value="1"/>
</dbReference>
<dbReference type="InterPro" id="IPR001732">
    <property type="entry name" value="UDP-Glc/GDP-Man_DH_N"/>
</dbReference>